<dbReference type="EMBL" id="VXMH01000076">
    <property type="protein sequence ID" value="MYC96332.1"/>
    <property type="molecule type" value="Genomic_DNA"/>
</dbReference>
<dbReference type="Gene3D" id="3.40.50.720">
    <property type="entry name" value="NAD(P)-binding Rossmann-like Domain"/>
    <property type="match status" value="1"/>
</dbReference>
<evidence type="ECO:0000259" key="3">
    <source>
        <dbReference type="Pfam" id="PF22725"/>
    </source>
</evidence>
<gene>
    <name evidence="4" type="ORF">F4X14_15320</name>
</gene>
<dbReference type="InterPro" id="IPR000683">
    <property type="entry name" value="Gfo/Idh/MocA-like_OxRdtase_N"/>
</dbReference>
<dbReference type="SUPFAM" id="SSF55347">
    <property type="entry name" value="Glyceraldehyde-3-phosphate dehydrogenase-like, C-terminal domain"/>
    <property type="match status" value="1"/>
</dbReference>
<dbReference type="SUPFAM" id="SSF51735">
    <property type="entry name" value="NAD(P)-binding Rossmann-fold domains"/>
    <property type="match status" value="1"/>
</dbReference>
<dbReference type="InterPro" id="IPR055170">
    <property type="entry name" value="GFO_IDH_MocA-like_dom"/>
</dbReference>
<feature type="domain" description="Gfo/Idh/MocA-like oxidoreductase N-terminal" evidence="2">
    <location>
        <begin position="23"/>
        <end position="140"/>
    </location>
</feature>
<dbReference type="InterPro" id="IPR036291">
    <property type="entry name" value="NAD(P)-bd_dom_sf"/>
</dbReference>
<reference evidence="4" key="1">
    <citation type="submission" date="2019-09" db="EMBL/GenBank/DDBJ databases">
        <title>Characterisation of the sponge microbiome using genome-centric metagenomics.</title>
        <authorList>
            <person name="Engelberts J.P."/>
            <person name="Robbins S.J."/>
            <person name="De Goeij J.M."/>
            <person name="Aranda M."/>
            <person name="Bell S.C."/>
            <person name="Webster N.S."/>
        </authorList>
    </citation>
    <scope>NUCLEOTIDE SEQUENCE</scope>
    <source>
        <strain evidence="4">SB0661_bin_32</strain>
    </source>
</reference>
<protein>
    <submittedName>
        <fullName evidence="4">Gfo/Idh/MocA family oxidoreductase</fullName>
    </submittedName>
</protein>
<accession>A0A6B1DAD0</accession>
<dbReference type="AlphaFoldDB" id="A0A6B1DAD0"/>
<organism evidence="4">
    <name type="scientific">Caldilineaceae bacterium SB0661_bin_32</name>
    <dbReference type="NCBI Taxonomy" id="2605255"/>
    <lineage>
        <taxon>Bacteria</taxon>
        <taxon>Bacillati</taxon>
        <taxon>Chloroflexota</taxon>
        <taxon>Caldilineae</taxon>
        <taxon>Caldilineales</taxon>
        <taxon>Caldilineaceae</taxon>
    </lineage>
</organism>
<name>A0A6B1DAD0_9CHLR</name>
<evidence type="ECO:0000313" key="4">
    <source>
        <dbReference type="EMBL" id="MYC96332.1"/>
    </source>
</evidence>
<evidence type="ECO:0000256" key="1">
    <source>
        <dbReference type="ARBA" id="ARBA00023002"/>
    </source>
</evidence>
<dbReference type="Gene3D" id="3.30.360.10">
    <property type="entry name" value="Dihydrodipicolinate Reductase, domain 2"/>
    <property type="match status" value="1"/>
</dbReference>
<evidence type="ECO:0000259" key="2">
    <source>
        <dbReference type="Pfam" id="PF01408"/>
    </source>
</evidence>
<dbReference type="GO" id="GO:0016491">
    <property type="term" value="F:oxidoreductase activity"/>
    <property type="evidence" value="ECO:0007669"/>
    <property type="project" value="UniProtKB-KW"/>
</dbReference>
<dbReference type="Pfam" id="PF22725">
    <property type="entry name" value="GFO_IDH_MocA_C3"/>
    <property type="match status" value="1"/>
</dbReference>
<feature type="domain" description="GFO/IDH/MocA-like oxidoreductase" evidence="3">
    <location>
        <begin position="150"/>
        <end position="287"/>
    </location>
</feature>
<dbReference type="GO" id="GO:0000166">
    <property type="term" value="F:nucleotide binding"/>
    <property type="evidence" value="ECO:0007669"/>
    <property type="project" value="InterPro"/>
</dbReference>
<proteinExistence type="predicted"/>
<dbReference type="Pfam" id="PF01408">
    <property type="entry name" value="GFO_IDH_MocA"/>
    <property type="match status" value="1"/>
</dbReference>
<sequence length="376" mass="42090">MAGHGAVGAHVRGGTVSGGRKKLRVGFIGAGAITDLHYLGYQDYPKAELHAICDVDEALLQRRASEWRIGKTYTDYRQLLADPEVDAVEVITPHHLHAEMGIATLEAGKHVSIQKPMAITVAECDALIEAAERAGKLMRVFENFRFYPPFVKAKQLLDDGAIGEPLSIRIKCVQGTSGENWEIPYRRWVWRFDPARSGGGRVILDYGYHLFSIAQWFMGAPEKVFAWITHRPIQHGWMLDSPAVVIWKYKDAEKYGSYDAVTSDDILVPTKYGRPEDEWVELTGSRGFIWVNRCTSMLLDRPAVEMYRDGETTAFPEVDSDWGASFVAGVHDFVDAIAEGRQSELSGEEGKAVLRFCRAAQLSAREGREVRPEETE</sequence>
<keyword evidence="1" id="KW-0560">Oxidoreductase</keyword>
<dbReference type="PANTHER" id="PTHR43818:SF11">
    <property type="entry name" value="BCDNA.GH03377"/>
    <property type="match status" value="1"/>
</dbReference>
<dbReference type="InterPro" id="IPR050463">
    <property type="entry name" value="Gfo/Idh/MocA_oxidrdct_glycsds"/>
</dbReference>
<comment type="caution">
    <text evidence="4">The sequence shown here is derived from an EMBL/GenBank/DDBJ whole genome shotgun (WGS) entry which is preliminary data.</text>
</comment>
<dbReference type="PANTHER" id="PTHR43818">
    <property type="entry name" value="BCDNA.GH03377"/>
    <property type="match status" value="1"/>
</dbReference>